<keyword evidence="16" id="KW-1185">Reference proteome</keyword>
<evidence type="ECO:0000259" key="14">
    <source>
        <dbReference type="PROSITE" id="PS51217"/>
    </source>
</evidence>
<dbReference type="PROSITE" id="PS51217">
    <property type="entry name" value="UVRD_HELICASE_CTER"/>
    <property type="match status" value="1"/>
</dbReference>
<dbReference type="InterPro" id="IPR000212">
    <property type="entry name" value="DNA_helicase_UvrD/REP"/>
</dbReference>
<dbReference type="Pfam" id="PF00580">
    <property type="entry name" value="UvrD-helicase"/>
    <property type="match status" value="1"/>
</dbReference>
<dbReference type="Gene3D" id="1.10.10.160">
    <property type="match status" value="1"/>
</dbReference>
<keyword evidence="4 12" id="KW-0347">Helicase</keyword>
<evidence type="ECO:0000256" key="4">
    <source>
        <dbReference type="ARBA" id="ARBA00022806"/>
    </source>
</evidence>
<dbReference type="InterPro" id="IPR013986">
    <property type="entry name" value="DExx_box_DNA_helicase_dom_sf"/>
</dbReference>
<dbReference type="EMBL" id="JSZA02000039">
    <property type="protein sequence ID" value="TGO03111.1"/>
    <property type="molecule type" value="Genomic_DNA"/>
</dbReference>
<keyword evidence="7" id="KW-0413">Isomerase</keyword>
<dbReference type="Pfam" id="PF13361">
    <property type="entry name" value="UvrD_C"/>
    <property type="match status" value="1"/>
</dbReference>
<evidence type="ECO:0000256" key="9">
    <source>
        <dbReference type="ARBA" id="ARBA00034808"/>
    </source>
</evidence>
<evidence type="ECO:0000313" key="15">
    <source>
        <dbReference type="EMBL" id="TGO03111.1"/>
    </source>
</evidence>
<dbReference type="Gene3D" id="3.40.50.300">
    <property type="entry name" value="P-loop containing nucleotide triphosphate hydrolases"/>
    <property type="match status" value="2"/>
</dbReference>
<evidence type="ECO:0000256" key="2">
    <source>
        <dbReference type="ARBA" id="ARBA00022741"/>
    </source>
</evidence>
<dbReference type="GO" id="GO:0043138">
    <property type="term" value="F:3'-5' DNA helicase activity"/>
    <property type="evidence" value="ECO:0007669"/>
    <property type="project" value="UniProtKB-EC"/>
</dbReference>
<accession>A0A4E0R495</accession>
<dbReference type="PANTHER" id="PTHR11070:SF2">
    <property type="entry name" value="ATP-DEPENDENT DNA HELICASE SRS2"/>
    <property type="match status" value="1"/>
</dbReference>
<dbReference type="EC" id="5.6.2.4" evidence="9"/>
<dbReference type="InterPro" id="IPR014016">
    <property type="entry name" value="UvrD-like_ATP-bd"/>
</dbReference>
<dbReference type="SUPFAM" id="SSF52540">
    <property type="entry name" value="P-loop containing nucleoside triphosphate hydrolases"/>
    <property type="match status" value="1"/>
</dbReference>
<organism evidence="15 16">
    <name type="scientific">Candidatus Thiomargarita nelsonii</name>
    <dbReference type="NCBI Taxonomy" id="1003181"/>
    <lineage>
        <taxon>Bacteria</taxon>
        <taxon>Pseudomonadati</taxon>
        <taxon>Pseudomonadota</taxon>
        <taxon>Gammaproteobacteria</taxon>
        <taxon>Thiotrichales</taxon>
        <taxon>Thiotrichaceae</taxon>
        <taxon>Thiomargarita</taxon>
    </lineage>
</organism>
<dbReference type="CDD" id="cd17932">
    <property type="entry name" value="DEXQc_UvrD"/>
    <property type="match status" value="1"/>
</dbReference>
<evidence type="ECO:0000259" key="13">
    <source>
        <dbReference type="PROSITE" id="PS51198"/>
    </source>
</evidence>
<feature type="domain" description="UvrD-like helicase C-terminal" evidence="14">
    <location>
        <begin position="288"/>
        <end position="555"/>
    </location>
</feature>
<proteinExistence type="inferred from homology"/>
<keyword evidence="6" id="KW-0238">DNA-binding</keyword>
<comment type="caution">
    <text evidence="15">The sequence shown here is derived from an EMBL/GenBank/DDBJ whole genome shotgun (WGS) entry which is preliminary data.</text>
</comment>
<evidence type="ECO:0000256" key="8">
    <source>
        <dbReference type="ARBA" id="ARBA00034617"/>
    </source>
</evidence>
<evidence type="ECO:0000256" key="1">
    <source>
        <dbReference type="ARBA" id="ARBA00009922"/>
    </source>
</evidence>
<dbReference type="GO" id="GO:0003677">
    <property type="term" value="F:DNA binding"/>
    <property type="evidence" value="ECO:0007669"/>
    <property type="project" value="UniProtKB-KW"/>
</dbReference>
<dbReference type="Gene3D" id="1.10.486.10">
    <property type="entry name" value="PCRA, domain 4"/>
    <property type="match status" value="1"/>
</dbReference>
<dbReference type="GO" id="GO:0000725">
    <property type="term" value="P:recombinational repair"/>
    <property type="evidence" value="ECO:0007669"/>
    <property type="project" value="TreeGrafter"/>
</dbReference>
<evidence type="ECO:0000256" key="3">
    <source>
        <dbReference type="ARBA" id="ARBA00022801"/>
    </source>
</evidence>
<comment type="catalytic activity">
    <reaction evidence="8">
        <text>Couples ATP hydrolysis with the unwinding of duplex DNA by translocating in the 3'-5' direction.</text>
        <dbReference type="EC" id="5.6.2.4"/>
    </reaction>
</comment>
<dbReference type="GO" id="GO:0016887">
    <property type="term" value="F:ATP hydrolysis activity"/>
    <property type="evidence" value="ECO:0007669"/>
    <property type="project" value="RHEA"/>
</dbReference>
<feature type="domain" description="UvrD-like helicase ATP-binding" evidence="13">
    <location>
        <begin position="6"/>
        <end position="287"/>
    </location>
</feature>
<name>A0A4E0R495_9GAMM</name>
<keyword evidence="5 12" id="KW-0067">ATP-binding</keyword>
<evidence type="ECO:0000256" key="11">
    <source>
        <dbReference type="ARBA" id="ARBA00048988"/>
    </source>
</evidence>
<gene>
    <name evidence="15" type="ORF">PN36_12600</name>
</gene>
<dbReference type="Proteomes" id="UP000030428">
    <property type="component" value="Unassembled WGS sequence"/>
</dbReference>
<comment type="similarity">
    <text evidence="1">Belongs to the helicase family. UvrD subfamily.</text>
</comment>
<keyword evidence="3 12" id="KW-0378">Hydrolase</keyword>
<evidence type="ECO:0000256" key="6">
    <source>
        <dbReference type="ARBA" id="ARBA00023125"/>
    </source>
</evidence>
<protein>
    <recommendedName>
        <fullName evidence="9">DNA 3'-5' helicase</fullName>
        <ecNumber evidence="9">5.6.2.4</ecNumber>
    </recommendedName>
    <alternativeName>
        <fullName evidence="10">DNA 3'-5' helicase II</fullName>
    </alternativeName>
</protein>
<feature type="binding site" evidence="12">
    <location>
        <begin position="27"/>
        <end position="34"/>
    </location>
    <ligand>
        <name>ATP</name>
        <dbReference type="ChEBI" id="CHEBI:30616"/>
    </ligand>
</feature>
<dbReference type="InterPro" id="IPR027417">
    <property type="entry name" value="P-loop_NTPase"/>
</dbReference>
<reference evidence="15 16" key="1">
    <citation type="journal article" date="2016" name="Front. Microbiol.">
        <title>Single-Cell (Meta-)Genomics of a Dimorphic Candidatus Thiomargarita nelsonii Reveals Genomic Plasticity.</title>
        <authorList>
            <person name="Flood B.E."/>
            <person name="Fliss P."/>
            <person name="Jones D.S."/>
            <person name="Dick G.J."/>
            <person name="Jain S."/>
            <person name="Kaster A.K."/>
            <person name="Winkel M."/>
            <person name="Mussmann M."/>
            <person name="Bailey J."/>
        </authorList>
    </citation>
    <scope>NUCLEOTIDE SEQUENCE [LARGE SCALE GENOMIC DNA]</scope>
    <source>
        <strain evidence="15">Hydrate Ridge</strain>
    </source>
</reference>
<dbReference type="InterPro" id="IPR014017">
    <property type="entry name" value="DNA_helicase_UvrD-like_C"/>
</dbReference>
<evidence type="ECO:0000256" key="5">
    <source>
        <dbReference type="ARBA" id="ARBA00022840"/>
    </source>
</evidence>
<evidence type="ECO:0000256" key="10">
    <source>
        <dbReference type="ARBA" id="ARBA00034923"/>
    </source>
</evidence>
<comment type="catalytic activity">
    <reaction evidence="11">
        <text>ATP + H2O = ADP + phosphate + H(+)</text>
        <dbReference type="Rhea" id="RHEA:13065"/>
        <dbReference type="ChEBI" id="CHEBI:15377"/>
        <dbReference type="ChEBI" id="CHEBI:15378"/>
        <dbReference type="ChEBI" id="CHEBI:30616"/>
        <dbReference type="ChEBI" id="CHEBI:43474"/>
        <dbReference type="ChEBI" id="CHEBI:456216"/>
        <dbReference type="EC" id="5.6.2.4"/>
    </reaction>
</comment>
<dbReference type="PROSITE" id="PS51198">
    <property type="entry name" value="UVRD_HELICASE_ATP_BIND"/>
    <property type="match status" value="1"/>
</dbReference>
<dbReference type="AlphaFoldDB" id="A0A4E0R495"/>
<keyword evidence="2 12" id="KW-0547">Nucleotide-binding</keyword>
<sequence length="637" mass="73456">MSIDLSSLNENQRQAVEWDEGPLLLLAGPGSGKTRVLTYRIARLLEMSPNKHFNILGLTFTNKAAGEMRSRIEGLVSNARERTLLTTFHSFCAKILRQHGNHIGLHPDFTILSQDHDREAILHEAIKQTGEIETTAQRLLPFINGLLNNCVAIEEVESLLVKNNVDNTHKLAAIYRNYRQLLKKTNSLDFASIILEALELLTNKPAIRKQIPRIYTHICVDEFQDTNMAQYKVLKQLVHPDSPNLFIVADDDQIIYQWNGASPERLNELRQDFEIKEIQLPENYRCPAEVIEIANRLIVNNLSRSQNKQKLRSAKVARNTSLRIKHFATFDEERDWVAKDISSRPESERIETVVLARTRKLLDGVVQALQNNGLNGYVPIRKDDFQSAPMQWLHAILRLANSRQDREQLRRICQAFYRLEGINLNVDEIISNAAISEGDYLRSWRDMVLKRHSELSAPCLKIVTEDVSKLLDYMNFLNLLKNAFDWFNKFNAEEPFNDYQQEKSVWENIYTNIKSNYGEEQLSLHLLLQELDLNSKTPEPPKNAIRCYTIHAAKGLEFKHVYLIGLVEEQLPSWGAVKKGNNSPEIEEERRNCFVAITRAEISLTLSYADNYFRWTKKPSRFLQEMGLILCQKSSTT</sequence>
<dbReference type="PANTHER" id="PTHR11070">
    <property type="entry name" value="UVRD / RECB / PCRA DNA HELICASE FAMILY MEMBER"/>
    <property type="match status" value="1"/>
</dbReference>
<evidence type="ECO:0000256" key="12">
    <source>
        <dbReference type="PROSITE-ProRule" id="PRU00560"/>
    </source>
</evidence>
<evidence type="ECO:0000256" key="7">
    <source>
        <dbReference type="ARBA" id="ARBA00023235"/>
    </source>
</evidence>
<dbReference type="GO" id="GO:0005524">
    <property type="term" value="F:ATP binding"/>
    <property type="evidence" value="ECO:0007669"/>
    <property type="project" value="UniProtKB-UniRule"/>
</dbReference>
<evidence type="ECO:0000313" key="16">
    <source>
        <dbReference type="Proteomes" id="UP000030428"/>
    </source>
</evidence>